<protein>
    <submittedName>
        <fullName evidence="1">Uncharacterized protein</fullName>
    </submittedName>
</protein>
<gene>
    <name evidence="1" type="ORF">L6452_09388</name>
</gene>
<proteinExistence type="predicted"/>
<dbReference type="Proteomes" id="UP001055879">
    <property type="component" value="Linkage Group LG03"/>
</dbReference>
<accession>A0ACB9DKH2</accession>
<name>A0ACB9DKH2_ARCLA</name>
<keyword evidence="2" id="KW-1185">Reference proteome</keyword>
<reference evidence="1 2" key="2">
    <citation type="journal article" date="2022" name="Mol. Ecol. Resour.">
        <title>The genomes of chicory, endive, great burdock and yacon provide insights into Asteraceae paleo-polyploidization history and plant inulin production.</title>
        <authorList>
            <person name="Fan W."/>
            <person name="Wang S."/>
            <person name="Wang H."/>
            <person name="Wang A."/>
            <person name="Jiang F."/>
            <person name="Liu H."/>
            <person name="Zhao H."/>
            <person name="Xu D."/>
            <person name="Zhang Y."/>
        </authorList>
    </citation>
    <scope>NUCLEOTIDE SEQUENCE [LARGE SCALE GENOMIC DNA]</scope>
    <source>
        <strain evidence="2">cv. Niubang</strain>
    </source>
</reference>
<organism evidence="1 2">
    <name type="scientific">Arctium lappa</name>
    <name type="common">Greater burdock</name>
    <name type="synonym">Lappa major</name>
    <dbReference type="NCBI Taxonomy" id="4217"/>
    <lineage>
        <taxon>Eukaryota</taxon>
        <taxon>Viridiplantae</taxon>
        <taxon>Streptophyta</taxon>
        <taxon>Embryophyta</taxon>
        <taxon>Tracheophyta</taxon>
        <taxon>Spermatophyta</taxon>
        <taxon>Magnoliopsida</taxon>
        <taxon>eudicotyledons</taxon>
        <taxon>Gunneridae</taxon>
        <taxon>Pentapetalae</taxon>
        <taxon>asterids</taxon>
        <taxon>campanulids</taxon>
        <taxon>Asterales</taxon>
        <taxon>Asteraceae</taxon>
        <taxon>Carduoideae</taxon>
        <taxon>Cardueae</taxon>
        <taxon>Arctiinae</taxon>
        <taxon>Arctium</taxon>
    </lineage>
</organism>
<dbReference type="EMBL" id="CM042049">
    <property type="protein sequence ID" value="KAI3746946.1"/>
    <property type="molecule type" value="Genomic_DNA"/>
</dbReference>
<sequence length="105" mass="11850">MPHSIVLFRGSNDSNKVGSVQISSSSNLPGGLSRTKSSMRYWSVIQVWFLSESRPIVDATFKMHGAREKLPLWLVLCRRLRRDFSHMESARSTMSAQVKRPGDLG</sequence>
<evidence type="ECO:0000313" key="2">
    <source>
        <dbReference type="Proteomes" id="UP001055879"/>
    </source>
</evidence>
<comment type="caution">
    <text evidence="1">The sequence shown here is derived from an EMBL/GenBank/DDBJ whole genome shotgun (WGS) entry which is preliminary data.</text>
</comment>
<reference evidence="2" key="1">
    <citation type="journal article" date="2022" name="Mol. Ecol. Resour.">
        <title>The genomes of chicory, endive, great burdock and yacon provide insights into Asteraceae palaeo-polyploidization history and plant inulin production.</title>
        <authorList>
            <person name="Fan W."/>
            <person name="Wang S."/>
            <person name="Wang H."/>
            <person name="Wang A."/>
            <person name="Jiang F."/>
            <person name="Liu H."/>
            <person name="Zhao H."/>
            <person name="Xu D."/>
            <person name="Zhang Y."/>
        </authorList>
    </citation>
    <scope>NUCLEOTIDE SEQUENCE [LARGE SCALE GENOMIC DNA]</scope>
    <source>
        <strain evidence="2">cv. Niubang</strain>
    </source>
</reference>
<evidence type="ECO:0000313" key="1">
    <source>
        <dbReference type="EMBL" id="KAI3746946.1"/>
    </source>
</evidence>